<proteinExistence type="predicted"/>
<dbReference type="RefSeq" id="WP_127728036.1">
    <property type="nucleotide sequence ID" value="NZ_SACP01000004.1"/>
</dbReference>
<evidence type="ECO:0000256" key="2">
    <source>
        <dbReference type="ARBA" id="ARBA00022801"/>
    </source>
</evidence>
<name>A0A3S3UBT3_9HYPH</name>
<dbReference type="AlphaFoldDB" id="A0A3S3UBT3"/>
<keyword evidence="1" id="KW-0547">Nucleotide-binding</keyword>
<comment type="caution">
    <text evidence="6">The sequence shown here is derived from an EMBL/GenBank/DDBJ whole genome shotgun (WGS) entry which is preliminary data.</text>
</comment>
<keyword evidence="4" id="KW-0472">Membrane</keyword>
<dbReference type="Pfam" id="PF02682">
    <property type="entry name" value="CT_C_D"/>
    <property type="match status" value="1"/>
</dbReference>
<dbReference type="SUPFAM" id="SSF50891">
    <property type="entry name" value="Cyclophilin-like"/>
    <property type="match status" value="1"/>
</dbReference>
<keyword evidence="3" id="KW-0067">ATP-binding</keyword>
<dbReference type="PANTHER" id="PTHR34698">
    <property type="entry name" value="5-OXOPROLINASE SUBUNIT B"/>
    <property type="match status" value="1"/>
</dbReference>
<keyword evidence="2 6" id="KW-0378">Hydrolase</keyword>
<feature type="transmembrane region" description="Helical" evidence="4">
    <location>
        <begin position="161"/>
        <end position="183"/>
    </location>
</feature>
<keyword evidence="7" id="KW-1185">Reference proteome</keyword>
<dbReference type="InterPro" id="IPR003833">
    <property type="entry name" value="CT_C_D"/>
</dbReference>
<dbReference type="InterPro" id="IPR010016">
    <property type="entry name" value="PxpB"/>
</dbReference>
<dbReference type="InterPro" id="IPR029000">
    <property type="entry name" value="Cyclophilin-like_dom_sf"/>
</dbReference>
<evidence type="ECO:0000256" key="1">
    <source>
        <dbReference type="ARBA" id="ARBA00022741"/>
    </source>
</evidence>
<dbReference type="SMART" id="SM00796">
    <property type="entry name" value="AHS1"/>
    <property type="match status" value="1"/>
</dbReference>
<keyword evidence="4" id="KW-1133">Transmembrane helix</keyword>
<evidence type="ECO:0000256" key="3">
    <source>
        <dbReference type="ARBA" id="ARBA00022840"/>
    </source>
</evidence>
<gene>
    <name evidence="6" type="ORF">EOE48_05940</name>
</gene>
<dbReference type="GO" id="GO:0016787">
    <property type="term" value="F:hydrolase activity"/>
    <property type="evidence" value="ECO:0007669"/>
    <property type="project" value="UniProtKB-KW"/>
</dbReference>
<sequence>MRLLDAGEAALVVEFGTTVDPAISDRVLALDAALQADPPAGLRETVPTYRSLMVHYDPLVLDRAALAERVGALADRPAAARAAAATWTLPCCYDPVVAEDIGAVADLVRRSVAEVAALHAGGAYRLYMYGFAPGFAYLGGLPEALAVSRRATPRPPHPANAVMIGGGLAAVATFSMPTGWYVVGRTPMRLYRPGQDDPFPVGVGDVLRFEAVDADTFAALDRRAEAGEVVARKEA</sequence>
<evidence type="ECO:0000313" key="6">
    <source>
        <dbReference type="EMBL" id="RVU20319.1"/>
    </source>
</evidence>
<dbReference type="OrthoDB" id="9778567at2"/>
<dbReference type="Gene3D" id="3.30.1360.40">
    <property type="match status" value="1"/>
</dbReference>
<dbReference type="EMBL" id="SACP01000004">
    <property type="protein sequence ID" value="RVU20319.1"/>
    <property type="molecule type" value="Genomic_DNA"/>
</dbReference>
<dbReference type="GO" id="GO:0005524">
    <property type="term" value="F:ATP binding"/>
    <property type="evidence" value="ECO:0007669"/>
    <property type="project" value="UniProtKB-KW"/>
</dbReference>
<protein>
    <submittedName>
        <fullName evidence="6">Allophanate hydrolase subunit 1</fullName>
    </submittedName>
</protein>
<dbReference type="PANTHER" id="PTHR34698:SF2">
    <property type="entry name" value="5-OXOPROLINASE SUBUNIT B"/>
    <property type="match status" value="1"/>
</dbReference>
<feature type="domain" description="Carboxyltransferase" evidence="5">
    <location>
        <begin position="1"/>
        <end position="201"/>
    </location>
</feature>
<organism evidence="6 7">
    <name type="scientific">Methylobacterium oryzihabitans</name>
    <dbReference type="NCBI Taxonomy" id="2499852"/>
    <lineage>
        <taxon>Bacteria</taxon>
        <taxon>Pseudomonadati</taxon>
        <taxon>Pseudomonadota</taxon>
        <taxon>Alphaproteobacteria</taxon>
        <taxon>Hyphomicrobiales</taxon>
        <taxon>Methylobacteriaceae</taxon>
        <taxon>Methylobacterium</taxon>
    </lineage>
</organism>
<dbReference type="Gene3D" id="2.40.100.10">
    <property type="entry name" value="Cyclophilin-like"/>
    <property type="match status" value="1"/>
</dbReference>
<dbReference type="Proteomes" id="UP000286997">
    <property type="component" value="Unassembled WGS sequence"/>
</dbReference>
<evidence type="ECO:0000259" key="5">
    <source>
        <dbReference type="SMART" id="SM00796"/>
    </source>
</evidence>
<keyword evidence="4" id="KW-0812">Transmembrane</keyword>
<reference evidence="6 7" key="1">
    <citation type="submission" date="2019-01" db="EMBL/GenBank/DDBJ databases">
        <authorList>
            <person name="Chen W.-M."/>
        </authorList>
    </citation>
    <scope>NUCLEOTIDE SEQUENCE [LARGE SCALE GENOMIC DNA]</scope>
    <source>
        <strain evidence="6 7">TER-1</strain>
    </source>
</reference>
<evidence type="ECO:0000313" key="7">
    <source>
        <dbReference type="Proteomes" id="UP000286997"/>
    </source>
</evidence>
<evidence type="ECO:0000256" key="4">
    <source>
        <dbReference type="SAM" id="Phobius"/>
    </source>
</evidence>
<accession>A0A3S3UBT3</accession>
<dbReference type="SUPFAM" id="SSF160467">
    <property type="entry name" value="PH0987 N-terminal domain-like"/>
    <property type="match status" value="1"/>
</dbReference>